<dbReference type="VEuPathDB" id="FungiDB:P168DRAFT_97403"/>
<keyword evidence="1" id="KW-0812">Transmembrane</keyword>
<evidence type="ECO:0000256" key="1">
    <source>
        <dbReference type="SAM" id="Phobius"/>
    </source>
</evidence>
<gene>
    <name evidence="2" type="ORF">P168DRAFT_97403</name>
</gene>
<reference evidence="2" key="1">
    <citation type="submission" date="2016-12" db="EMBL/GenBank/DDBJ databases">
        <title>The genomes of Aspergillus section Nigri reveals drivers in fungal speciation.</title>
        <authorList>
            <consortium name="DOE Joint Genome Institute"/>
            <person name="Vesth T.C."/>
            <person name="Nybo J."/>
            <person name="Theobald S."/>
            <person name="Brandl J."/>
            <person name="Frisvad J.C."/>
            <person name="Nielsen K.F."/>
            <person name="Lyhne E.K."/>
            <person name="Kogle M.E."/>
            <person name="Kuo A."/>
            <person name="Riley R."/>
            <person name="Clum A."/>
            <person name="Nolan M."/>
            <person name="Lipzen A."/>
            <person name="Salamov A."/>
            <person name="Henrissat B."/>
            <person name="Wiebenga A."/>
            <person name="De vries R.P."/>
            <person name="Grigoriev I.V."/>
            <person name="Mortensen U.H."/>
            <person name="Andersen M.R."/>
            <person name="Baker S.E."/>
        </authorList>
    </citation>
    <scope>NUCLEOTIDE SEQUENCE</scope>
    <source>
        <strain evidence="2">IBT 28561</strain>
    </source>
</reference>
<keyword evidence="1" id="KW-1133">Transmembrane helix</keyword>
<dbReference type="Proteomes" id="UP000234254">
    <property type="component" value="Unassembled WGS sequence"/>
</dbReference>
<dbReference type="GeneID" id="36549775"/>
<accession>A0A2I1DCA9</accession>
<proteinExistence type="predicted"/>
<keyword evidence="1" id="KW-0472">Membrane</keyword>
<name>A0A2I1DCA9_ASPC2</name>
<dbReference type="EMBL" id="MSFM01000002">
    <property type="protein sequence ID" value="PKY07504.1"/>
    <property type="molecule type" value="Genomic_DNA"/>
</dbReference>
<evidence type="ECO:0000313" key="2">
    <source>
        <dbReference type="EMBL" id="PKY07504.1"/>
    </source>
</evidence>
<evidence type="ECO:0000313" key="3">
    <source>
        <dbReference type="Proteomes" id="UP000234254"/>
    </source>
</evidence>
<protein>
    <submittedName>
        <fullName evidence="2">Uncharacterized protein</fullName>
    </submittedName>
</protein>
<feature type="transmembrane region" description="Helical" evidence="1">
    <location>
        <begin position="35"/>
        <end position="53"/>
    </location>
</feature>
<keyword evidence="3" id="KW-1185">Reference proteome</keyword>
<dbReference type="RefSeq" id="XP_024696098.1">
    <property type="nucleotide sequence ID" value="XM_024842246.1"/>
</dbReference>
<organism evidence="2 3">
    <name type="scientific">Aspergillus campestris (strain IBT 28561)</name>
    <dbReference type="NCBI Taxonomy" id="1392248"/>
    <lineage>
        <taxon>Eukaryota</taxon>
        <taxon>Fungi</taxon>
        <taxon>Dikarya</taxon>
        <taxon>Ascomycota</taxon>
        <taxon>Pezizomycotina</taxon>
        <taxon>Eurotiomycetes</taxon>
        <taxon>Eurotiomycetidae</taxon>
        <taxon>Eurotiales</taxon>
        <taxon>Aspergillaceae</taxon>
        <taxon>Aspergillus</taxon>
        <taxon>Aspergillus subgen. Circumdati</taxon>
    </lineage>
</organism>
<comment type="caution">
    <text evidence="2">The sequence shown here is derived from an EMBL/GenBank/DDBJ whole genome shotgun (WGS) entry which is preliminary data.</text>
</comment>
<dbReference type="AlphaFoldDB" id="A0A2I1DCA9"/>
<sequence>MDVVIECSGETERCPIGLVWSECVFLHSVHSCYQWIVYLWFSAGLAVAFFASLDTAFTTTTTTTLGISSFHSSSGSSQLVTHSSGYCIHG</sequence>